<evidence type="ECO:0000256" key="2">
    <source>
        <dbReference type="ARBA" id="ARBA00007354"/>
    </source>
</evidence>
<dbReference type="GO" id="GO:0032783">
    <property type="term" value="C:super elongation complex"/>
    <property type="evidence" value="ECO:0007669"/>
    <property type="project" value="TreeGrafter"/>
</dbReference>
<evidence type="ECO:0000313" key="7">
    <source>
        <dbReference type="EMBL" id="KAG7463431.1"/>
    </source>
</evidence>
<feature type="compositionally biased region" description="Basic and acidic residues" evidence="5">
    <location>
        <begin position="251"/>
        <end position="274"/>
    </location>
</feature>
<evidence type="ECO:0000256" key="4">
    <source>
        <dbReference type="ARBA" id="ARBA00023242"/>
    </source>
</evidence>
<feature type="compositionally biased region" description="Low complexity" evidence="5">
    <location>
        <begin position="609"/>
        <end position="621"/>
    </location>
</feature>
<dbReference type="PANTHER" id="PTHR10528:SF16">
    <property type="entry name" value="AF4_FMR2 FAMILY MEMBER 3"/>
    <property type="match status" value="1"/>
</dbReference>
<dbReference type="PANTHER" id="PTHR10528">
    <property type="entry name" value="AF4/FMR2 FAMILY MEMBER"/>
    <property type="match status" value="1"/>
</dbReference>
<sequence>MPTIFDYKHKLVSVCLMVRCASQVRGSEETGYAEDMQKGMTHSWPPALSSLHLPGSGDIHRTSYTTKEEKKHTTLHKQARCDAEPRMTVSRTAPHKSMLADDLKLSSDEEEGTKDAQQSTSWSSTDSCGGKQQQQRAHGRRARHSSSSSSSSGSSSDSDSSSPCSRSSSPETRSEPGTPASAQPPGRTTEGTEQPSSTQWQLDKWLRKVRKKQSSGDRETSRPALSIKEASPSGSDSDSSRTPAGSWGGDHSPEQREQRKPSSREKNRESDGHRWAPVAERQVSRRAAKEVKLRHRWKRGSEEEEVERKEEGGREKGQWKKRPRGPESLAVQPKQRPHTNSQRHQQESGITAHKKRRKERKTREAQTSITGTKPRRSPSPSPTPVVPPTDSSSSSDSDQEASPPLTVAKVPADSTSSQRPAPRRQQNGPARSLAARPGPVQPGRQTAEAPGGERGGQEQQKLYTLVPFGRNEHHPDLSNSPSSHHSRPQGLRALLVRIDLTLLTRVPGTTTSLPRDCSSTSSSSCSSSRKARHTAAMRHLYPFDSDLGDNKKRKCENGGLHRDSKRPHPHPAPSSARVATTDRAPLEAYPEVQLNGYQEGHLGSKRRPLSPLSPLSDTLEPPESRVTPLPSSKMSCKQEEYYPQQDRQRDTPTHNTHAQVTAPQQQGLSDARHLPGRPQTVYESWVTPLNQTMGQRRTPPSHEILHHAEYYLHEAKTMKHRADAMVDKFGKAVNYVDAALSFMECGKAMEEGPLEAKSPYTMYAETVELIRYAMRLKSHSGPGASPEDKQLAVLCFRCLALLYWRMFRLKKDHAIKYSKALLDYFKSSPKASHPSASWSASAKSTGSQSSMSPSPSSVGSHGGSSGSPFISIPQRIHQMAANHLNITNSVLYSYEYWEVADSLAKENKEFFNYLNNLMGPLTLHSSMAHIVQYTRQGLQWIRISANLS</sequence>
<feature type="compositionally biased region" description="Basic and acidic residues" evidence="5">
    <location>
        <begin position="58"/>
        <end position="72"/>
    </location>
</feature>
<feature type="compositionally biased region" description="Polar residues" evidence="5">
    <location>
        <begin position="115"/>
        <end position="131"/>
    </location>
</feature>
<feature type="region of interest" description="Disordered" evidence="5">
    <location>
        <begin position="830"/>
        <end position="866"/>
    </location>
</feature>
<evidence type="ECO:0000256" key="3">
    <source>
        <dbReference type="ARBA" id="ARBA00022553"/>
    </source>
</evidence>
<feature type="compositionally biased region" description="Polar residues" evidence="5">
    <location>
        <begin position="653"/>
        <end position="668"/>
    </location>
</feature>
<feature type="compositionally biased region" description="Basic and acidic residues" evidence="5">
    <location>
        <begin position="306"/>
        <end position="318"/>
    </location>
</feature>
<protein>
    <recommendedName>
        <fullName evidence="6">AF4/FMR2 C-terminal homology domain-containing protein</fullName>
    </recommendedName>
</protein>
<evidence type="ECO:0000259" key="6">
    <source>
        <dbReference type="Pfam" id="PF18876"/>
    </source>
</evidence>
<dbReference type="InterPro" id="IPR043640">
    <property type="entry name" value="AF4/FMR2_CHD"/>
</dbReference>
<feature type="compositionally biased region" description="Polar residues" evidence="5">
    <location>
        <begin position="189"/>
        <end position="201"/>
    </location>
</feature>
<dbReference type="Proteomes" id="UP001046870">
    <property type="component" value="Chromosome 15"/>
</dbReference>
<accession>A0A9D3PNW8</accession>
<comment type="similarity">
    <text evidence="2">Belongs to the AF4 family.</text>
</comment>
<organism evidence="7 8">
    <name type="scientific">Megalops atlanticus</name>
    <name type="common">Tarpon</name>
    <name type="synonym">Clupea gigantea</name>
    <dbReference type="NCBI Taxonomy" id="7932"/>
    <lineage>
        <taxon>Eukaryota</taxon>
        <taxon>Metazoa</taxon>
        <taxon>Chordata</taxon>
        <taxon>Craniata</taxon>
        <taxon>Vertebrata</taxon>
        <taxon>Euteleostomi</taxon>
        <taxon>Actinopterygii</taxon>
        <taxon>Neopterygii</taxon>
        <taxon>Teleostei</taxon>
        <taxon>Elopiformes</taxon>
        <taxon>Megalopidae</taxon>
        <taxon>Megalops</taxon>
    </lineage>
</organism>
<feature type="compositionally biased region" description="Basic and acidic residues" evidence="5">
    <location>
        <begin position="636"/>
        <end position="652"/>
    </location>
</feature>
<feature type="compositionally biased region" description="Low complexity" evidence="5">
    <location>
        <begin position="830"/>
        <end position="859"/>
    </location>
</feature>
<evidence type="ECO:0000313" key="8">
    <source>
        <dbReference type="Proteomes" id="UP001046870"/>
    </source>
</evidence>
<feature type="region of interest" description="Disordered" evidence="5">
    <location>
        <begin position="597"/>
        <end position="677"/>
    </location>
</feature>
<proteinExistence type="inferred from homology"/>
<feature type="compositionally biased region" description="Low complexity" evidence="5">
    <location>
        <begin position="145"/>
        <end position="179"/>
    </location>
</feature>
<keyword evidence="4" id="KW-0539">Nucleus</keyword>
<feature type="compositionally biased region" description="Basic and acidic residues" evidence="5">
    <location>
        <begin position="98"/>
        <end position="107"/>
    </location>
</feature>
<feature type="compositionally biased region" description="Polar residues" evidence="5">
    <location>
        <begin position="413"/>
        <end position="429"/>
    </location>
</feature>
<feature type="compositionally biased region" description="Pro residues" evidence="5">
    <location>
        <begin position="377"/>
        <end position="387"/>
    </location>
</feature>
<dbReference type="Pfam" id="PF18876">
    <property type="entry name" value="AFF4_CHD"/>
    <property type="match status" value="1"/>
</dbReference>
<dbReference type="Pfam" id="PF05110">
    <property type="entry name" value="AF-4"/>
    <property type="match status" value="1"/>
</dbReference>
<gene>
    <name evidence="7" type="ORF">MATL_G00176480</name>
</gene>
<comment type="subcellular location">
    <subcellularLocation>
        <location evidence="1">Nucleus</location>
    </subcellularLocation>
</comment>
<evidence type="ECO:0000256" key="5">
    <source>
        <dbReference type="SAM" id="MobiDB-lite"/>
    </source>
</evidence>
<dbReference type="OrthoDB" id="6382204at2759"/>
<name>A0A9D3PNW8_MEGAT</name>
<feature type="compositionally biased region" description="Polar residues" evidence="5">
    <location>
        <begin position="338"/>
        <end position="349"/>
    </location>
</feature>
<keyword evidence="3" id="KW-0597">Phosphoprotein</keyword>
<feature type="region of interest" description="Disordered" evidence="5">
    <location>
        <begin position="56"/>
        <end position="488"/>
    </location>
</feature>
<feature type="compositionally biased region" description="Low complexity" evidence="5">
    <location>
        <begin position="517"/>
        <end position="528"/>
    </location>
</feature>
<reference evidence="7" key="1">
    <citation type="submission" date="2021-01" db="EMBL/GenBank/DDBJ databases">
        <authorList>
            <person name="Zahm M."/>
            <person name="Roques C."/>
            <person name="Cabau C."/>
            <person name="Klopp C."/>
            <person name="Donnadieu C."/>
            <person name="Jouanno E."/>
            <person name="Lampietro C."/>
            <person name="Louis A."/>
            <person name="Herpin A."/>
            <person name="Echchiki A."/>
            <person name="Berthelot C."/>
            <person name="Parey E."/>
            <person name="Roest-Crollius H."/>
            <person name="Braasch I."/>
            <person name="Postlethwait J."/>
            <person name="Bobe J."/>
            <person name="Montfort J."/>
            <person name="Bouchez O."/>
            <person name="Begum T."/>
            <person name="Mejri S."/>
            <person name="Adams A."/>
            <person name="Chen W.-J."/>
            <person name="Guiguen Y."/>
        </authorList>
    </citation>
    <scope>NUCLEOTIDE SEQUENCE</scope>
    <source>
        <strain evidence="7">YG-15Mar2019-1</strain>
        <tissue evidence="7">Brain</tissue>
    </source>
</reference>
<feature type="region of interest" description="Disordered" evidence="5">
    <location>
        <begin position="508"/>
        <end position="582"/>
    </location>
</feature>
<keyword evidence="8" id="KW-1185">Reference proteome</keyword>
<dbReference type="AlphaFoldDB" id="A0A9D3PNW8"/>
<dbReference type="GO" id="GO:0010468">
    <property type="term" value="P:regulation of gene expression"/>
    <property type="evidence" value="ECO:0007669"/>
    <property type="project" value="InterPro"/>
</dbReference>
<dbReference type="EMBL" id="JAFDVH010000015">
    <property type="protein sequence ID" value="KAG7463431.1"/>
    <property type="molecule type" value="Genomic_DNA"/>
</dbReference>
<feature type="domain" description="AF4/FMR2 C-terminal homology" evidence="6">
    <location>
        <begin position="703"/>
        <end position="947"/>
    </location>
</feature>
<comment type="caution">
    <text evidence="7">The sequence shown here is derived from an EMBL/GenBank/DDBJ whole genome shotgun (WGS) entry which is preliminary data.</text>
</comment>
<dbReference type="InterPro" id="IPR007797">
    <property type="entry name" value="AF4/FMR2"/>
</dbReference>
<evidence type="ECO:0000256" key="1">
    <source>
        <dbReference type="ARBA" id="ARBA00004123"/>
    </source>
</evidence>